<protein>
    <submittedName>
        <fullName evidence="2">Uncharacterized protein</fullName>
    </submittedName>
</protein>
<name>A0A0K0FP97_STRVS</name>
<proteinExistence type="predicted"/>
<reference evidence="1" key="1">
    <citation type="submission" date="2014-07" db="EMBL/GenBank/DDBJ databases">
        <authorList>
            <person name="Martin A.A"/>
            <person name="De Silva N."/>
        </authorList>
    </citation>
    <scope>NUCLEOTIDE SEQUENCE</scope>
</reference>
<keyword evidence="1" id="KW-1185">Reference proteome</keyword>
<reference evidence="2" key="2">
    <citation type="submission" date="2015-08" db="UniProtKB">
        <authorList>
            <consortium name="WormBaseParasite"/>
        </authorList>
    </citation>
    <scope>IDENTIFICATION</scope>
</reference>
<accession>A0A0K0FP97</accession>
<sequence>MILKIQLLVGQKEFPYRESNFDHVGTPDWPPILLKFESVTGKLSKGGIWESILKLEITPNREKKLSFQQDINEIINSLSSKSNDNNQKTDKLQKLIIT</sequence>
<organism evidence="1 2">
    <name type="scientific">Strongyloides venezuelensis</name>
    <name type="common">Threadworm</name>
    <dbReference type="NCBI Taxonomy" id="75913"/>
    <lineage>
        <taxon>Eukaryota</taxon>
        <taxon>Metazoa</taxon>
        <taxon>Ecdysozoa</taxon>
        <taxon>Nematoda</taxon>
        <taxon>Chromadorea</taxon>
        <taxon>Rhabditida</taxon>
        <taxon>Tylenchina</taxon>
        <taxon>Panagrolaimomorpha</taxon>
        <taxon>Strongyloidoidea</taxon>
        <taxon>Strongyloididae</taxon>
        <taxon>Strongyloides</taxon>
    </lineage>
</organism>
<dbReference type="Proteomes" id="UP000035680">
    <property type="component" value="Unassembled WGS sequence"/>
</dbReference>
<dbReference type="AlphaFoldDB" id="A0A0K0FP97"/>
<dbReference type="WBParaSite" id="SVE_1094900.1">
    <property type="protein sequence ID" value="SVE_1094900.1"/>
    <property type="gene ID" value="SVE_1094900"/>
</dbReference>
<evidence type="ECO:0000313" key="1">
    <source>
        <dbReference type="Proteomes" id="UP000035680"/>
    </source>
</evidence>
<evidence type="ECO:0000313" key="2">
    <source>
        <dbReference type="WBParaSite" id="SVE_1094900.1"/>
    </source>
</evidence>